<dbReference type="CDD" id="cd01008">
    <property type="entry name" value="PBP2_NrtA_SsuA_CpmA_like"/>
    <property type="match status" value="1"/>
</dbReference>
<evidence type="ECO:0000313" key="4">
    <source>
        <dbReference type="EMBL" id="KKR70684.1"/>
    </source>
</evidence>
<comment type="caution">
    <text evidence="4">The sequence shown here is derived from an EMBL/GenBank/DDBJ whole genome shotgun (WGS) entry which is preliminary data.</text>
</comment>
<feature type="domain" description="Solute-binding protein family 3/N-terminal" evidence="3">
    <location>
        <begin position="40"/>
        <end position="261"/>
    </location>
</feature>
<keyword evidence="2" id="KW-1133">Transmembrane helix</keyword>
<evidence type="ECO:0000256" key="1">
    <source>
        <dbReference type="ARBA" id="ARBA00010742"/>
    </source>
</evidence>
<proteinExistence type="inferred from homology"/>
<name>A0A0G0T106_9BACT</name>
<dbReference type="InterPro" id="IPR015168">
    <property type="entry name" value="SsuA/THI5"/>
</dbReference>
<dbReference type="AlphaFoldDB" id="A0A0G0T106"/>
<dbReference type="SUPFAM" id="SSF53850">
    <property type="entry name" value="Periplasmic binding protein-like II"/>
    <property type="match status" value="1"/>
</dbReference>
<dbReference type="SMART" id="SM00062">
    <property type="entry name" value="PBPb"/>
    <property type="match status" value="1"/>
</dbReference>
<dbReference type="PANTHER" id="PTHR30024:SF42">
    <property type="entry name" value="ALIPHATIC SULFONATES-BINDING PROTEIN-RELATED"/>
    <property type="match status" value="1"/>
</dbReference>
<dbReference type="InterPro" id="IPR001638">
    <property type="entry name" value="Solute-binding_3/MltF_N"/>
</dbReference>
<protein>
    <submittedName>
        <fullName evidence="4">ABC transporter substrate binding protein</fullName>
    </submittedName>
</protein>
<comment type="similarity">
    <text evidence="1">Belongs to the bacterial solute-binding protein SsuA/TauA family.</text>
</comment>
<accession>A0A0G0T106</accession>
<organism evidence="4 5">
    <name type="scientific">Candidatus Nomurabacteria bacterium GW2011_GWB1_40_7</name>
    <dbReference type="NCBI Taxonomy" id="1618744"/>
    <lineage>
        <taxon>Bacteria</taxon>
        <taxon>Candidatus Nomuraibacteriota</taxon>
    </lineage>
</organism>
<reference evidence="4 5" key="1">
    <citation type="journal article" date="2015" name="Nature">
        <title>rRNA introns, odd ribosomes, and small enigmatic genomes across a large radiation of phyla.</title>
        <authorList>
            <person name="Brown C.T."/>
            <person name="Hug L.A."/>
            <person name="Thomas B.C."/>
            <person name="Sharon I."/>
            <person name="Castelle C.J."/>
            <person name="Singh A."/>
            <person name="Wilkins M.J."/>
            <person name="Williams K.H."/>
            <person name="Banfield J.F."/>
        </authorList>
    </citation>
    <scope>NUCLEOTIDE SEQUENCE [LARGE SCALE GENOMIC DNA]</scope>
</reference>
<dbReference type="Pfam" id="PF09084">
    <property type="entry name" value="NMT1"/>
    <property type="match status" value="1"/>
</dbReference>
<gene>
    <name evidence="4" type="ORF">UU13_C0002G0029</name>
</gene>
<dbReference type="Proteomes" id="UP000034452">
    <property type="component" value="Unassembled WGS sequence"/>
</dbReference>
<evidence type="ECO:0000259" key="3">
    <source>
        <dbReference type="SMART" id="SM00062"/>
    </source>
</evidence>
<evidence type="ECO:0000313" key="5">
    <source>
        <dbReference type="Proteomes" id="UP000034452"/>
    </source>
</evidence>
<sequence length="337" mass="37943">MNKKNVFIVGFGLVIVALLAGGYFRLGQKQPGKYAGPVEKIAIGNLGEYSILNLIAKDRGYFVANGLDAEIQEYQAGPPMIADLLAGRLNFAVAGEFPGVNYIFQKDNLRILTETSKQKVVQVVARKDKGINNPGDLKGKKIGVTRKSAGEFFLGRFLTFNNLAFSDVSIIDLSPAEMTKRIADGQIDAVASYEPNPYKIAKRLGDNAVVWSAQGNQDTFALLYSTDEFIKSHPQIVERYLRSLMEAEQYVKDYDREARNIVARILHYDEPYIEYIWPKVAPHLALEQELVLTMENEAHWAIQNKLTDKTAIPNYLDYIYFDALEKARPEMITIIHK</sequence>
<dbReference type="EMBL" id="LBZL01000002">
    <property type="protein sequence ID" value="KKR70684.1"/>
    <property type="molecule type" value="Genomic_DNA"/>
</dbReference>
<dbReference type="PANTHER" id="PTHR30024">
    <property type="entry name" value="ALIPHATIC SULFONATES-BINDING PROTEIN-RELATED"/>
    <property type="match status" value="1"/>
</dbReference>
<feature type="transmembrane region" description="Helical" evidence="2">
    <location>
        <begin position="6"/>
        <end position="24"/>
    </location>
</feature>
<dbReference type="Gene3D" id="3.40.190.10">
    <property type="entry name" value="Periplasmic binding protein-like II"/>
    <property type="match status" value="2"/>
</dbReference>
<keyword evidence="2" id="KW-0472">Membrane</keyword>
<evidence type="ECO:0000256" key="2">
    <source>
        <dbReference type="SAM" id="Phobius"/>
    </source>
</evidence>
<keyword evidence="2" id="KW-0812">Transmembrane</keyword>